<dbReference type="SUPFAM" id="SSF46689">
    <property type="entry name" value="Homeodomain-like"/>
    <property type="match status" value="1"/>
</dbReference>
<evidence type="ECO:0000256" key="3">
    <source>
        <dbReference type="ARBA" id="ARBA00023242"/>
    </source>
</evidence>
<dbReference type="RefSeq" id="XP_002676596.1">
    <property type="nucleotide sequence ID" value="XM_002676550.1"/>
</dbReference>
<dbReference type="KEGG" id="ngr:NAEGRDRAFT_79931"/>
<dbReference type="InterPro" id="IPR050224">
    <property type="entry name" value="TALE_homeobox"/>
</dbReference>
<dbReference type="CDD" id="cd00086">
    <property type="entry name" value="homeodomain"/>
    <property type="match status" value="1"/>
</dbReference>
<feature type="domain" description="Homeobox" evidence="6">
    <location>
        <begin position="249"/>
        <end position="290"/>
    </location>
</feature>
<organism evidence="8">
    <name type="scientific">Naegleria gruberi</name>
    <name type="common">Amoeba</name>
    <dbReference type="NCBI Taxonomy" id="5762"/>
    <lineage>
        <taxon>Eukaryota</taxon>
        <taxon>Discoba</taxon>
        <taxon>Heterolobosea</taxon>
        <taxon>Tetramitia</taxon>
        <taxon>Eutetramitia</taxon>
        <taxon>Vahlkampfiidae</taxon>
        <taxon>Naegleria</taxon>
    </lineage>
</organism>
<sequence length="375" mass="41915">MPQNLIPFNQLPTLSTNNEAITTRLPPIQTLTQYCCPPKPVPFVPLFPPSHSNNSQAITHVSRNISPPIKTSFVFHQVNPTNLFPSSTTPVPTFQPSKYNAMYENPPNQKKTTQSCIPNHLTFVNMDLSTNKKLKPTSVGCSASIENTFQVSNVGSSSCDFRTPLIVNNSRVQSNSISNTSTSTVHTIQAPLIDTSIRRKNKKQAQESSSNSAIVMENPQEEEEANPFRTTSNRNLPKQAVSIMKEWLFSHKENPYPTEEEKIQIQNQTGLSQKRINYWFINARRRLLPNSENKKRPTSNNFPDTKRLRKNSIASSSSNASMFSSYTTVSSSASSSTVVSSSEEDSLSQSSDERVKVVDSWVVDCLLTLREENKP</sequence>
<protein>
    <submittedName>
        <fullName evidence="7">Homeodomain-containing protein</fullName>
    </submittedName>
</protein>
<dbReference type="SMART" id="SM00389">
    <property type="entry name" value="HOX"/>
    <property type="match status" value="1"/>
</dbReference>
<evidence type="ECO:0000259" key="6">
    <source>
        <dbReference type="PROSITE" id="PS50071"/>
    </source>
</evidence>
<keyword evidence="2 4" id="KW-0371">Homeobox</keyword>
<evidence type="ECO:0000313" key="7">
    <source>
        <dbReference type="EMBL" id="EFC43852.1"/>
    </source>
</evidence>
<dbReference type="GO" id="GO:0005634">
    <property type="term" value="C:nucleus"/>
    <property type="evidence" value="ECO:0007669"/>
    <property type="project" value="UniProtKB-SubCell"/>
</dbReference>
<dbReference type="GeneID" id="8856576"/>
<feature type="DNA-binding region" description="Homeobox" evidence="4">
    <location>
        <begin position="251"/>
        <end position="291"/>
    </location>
</feature>
<dbReference type="OrthoDB" id="10056939at2759"/>
<name>D2VHA0_NAEGR</name>
<keyword evidence="1 4" id="KW-0238">DNA-binding</keyword>
<feature type="region of interest" description="Disordered" evidence="5">
    <location>
        <begin position="196"/>
        <end position="236"/>
    </location>
</feature>
<comment type="subcellular location">
    <subcellularLocation>
        <location evidence="4">Nucleus</location>
    </subcellularLocation>
</comment>
<dbReference type="PROSITE" id="PS50071">
    <property type="entry name" value="HOMEOBOX_2"/>
    <property type="match status" value="1"/>
</dbReference>
<dbReference type="STRING" id="5762.D2VHA0"/>
<keyword evidence="3 4" id="KW-0539">Nucleus</keyword>
<proteinExistence type="predicted"/>
<dbReference type="Pfam" id="PF05920">
    <property type="entry name" value="Homeobox_KN"/>
    <property type="match status" value="1"/>
</dbReference>
<evidence type="ECO:0000313" key="8">
    <source>
        <dbReference type="Proteomes" id="UP000006671"/>
    </source>
</evidence>
<dbReference type="EMBL" id="GG738871">
    <property type="protein sequence ID" value="EFC43852.1"/>
    <property type="molecule type" value="Genomic_DNA"/>
</dbReference>
<evidence type="ECO:0000256" key="5">
    <source>
        <dbReference type="SAM" id="MobiDB-lite"/>
    </source>
</evidence>
<dbReference type="GO" id="GO:0003677">
    <property type="term" value="F:DNA binding"/>
    <property type="evidence" value="ECO:0007669"/>
    <property type="project" value="UniProtKB-UniRule"/>
</dbReference>
<gene>
    <name evidence="7" type="ORF">NAEGRDRAFT_79931</name>
</gene>
<dbReference type="PANTHER" id="PTHR11850">
    <property type="entry name" value="HOMEOBOX PROTEIN TRANSCRIPTION FACTORS"/>
    <property type="match status" value="1"/>
</dbReference>
<feature type="region of interest" description="Disordered" evidence="5">
    <location>
        <begin position="334"/>
        <end position="354"/>
    </location>
</feature>
<dbReference type="InterPro" id="IPR009057">
    <property type="entry name" value="Homeodomain-like_sf"/>
</dbReference>
<dbReference type="Gene3D" id="1.10.10.60">
    <property type="entry name" value="Homeodomain-like"/>
    <property type="match status" value="1"/>
</dbReference>
<dbReference type="Proteomes" id="UP000006671">
    <property type="component" value="Unassembled WGS sequence"/>
</dbReference>
<dbReference type="eggNOG" id="KOG0773">
    <property type="taxonomic scope" value="Eukaryota"/>
</dbReference>
<evidence type="ECO:0000256" key="4">
    <source>
        <dbReference type="PROSITE-ProRule" id="PRU00108"/>
    </source>
</evidence>
<keyword evidence="8" id="KW-1185">Reference proteome</keyword>
<dbReference type="VEuPathDB" id="AmoebaDB:NAEGRDRAFT_79931"/>
<dbReference type="AlphaFoldDB" id="D2VHA0"/>
<feature type="region of interest" description="Disordered" evidence="5">
    <location>
        <begin position="289"/>
        <end position="314"/>
    </location>
</feature>
<dbReference type="InterPro" id="IPR008422">
    <property type="entry name" value="KN_HD"/>
</dbReference>
<evidence type="ECO:0000256" key="1">
    <source>
        <dbReference type="ARBA" id="ARBA00023125"/>
    </source>
</evidence>
<dbReference type="GO" id="GO:0006355">
    <property type="term" value="P:regulation of DNA-templated transcription"/>
    <property type="evidence" value="ECO:0007669"/>
    <property type="project" value="InterPro"/>
</dbReference>
<dbReference type="InterPro" id="IPR001356">
    <property type="entry name" value="HD"/>
</dbReference>
<accession>D2VHA0</accession>
<dbReference type="InParanoid" id="D2VHA0"/>
<reference evidence="7 8" key="1">
    <citation type="journal article" date="2010" name="Cell">
        <title>The genome of Naegleria gruberi illuminates early eukaryotic versatility.</title>
        <authorList>
            <person name="Fritz-Laylin L.K."/>
            <person name="Prochnik S.E."/>
            <person name="Ginger M.L."/>
            <person name="Dacks J.B."/>
            <person name="Carpenter M.L."/>
            <person name="Field M.C."/>
            <person name="Kuo A."/>
            <person name="Paredez A."/>
            <person name="Chapman J."/>
            <person name="Pham J."/>
            <person name="Shu S."/>
            <person name="Neupane R."/>
            <person name="Cipriano M."/>
            <person name="Mancuso J."/>
            <person name="Tu H."/>
            <person name="Salamov A."/>
            <person name="Lindquist E."/>
            <person name="Shapiro H."/>
            <person name="Lucas S."/>
            <person name="Grigoriev I.V."/>
            <person name="Cande W.Z."/>
            <person name="Fulton C."/>
            <person name="Rokhsar D.S."/>
            <person name="Dawson S.C."/>
        </authorList>
    </citation>
    <scope>NUCLEOTIDE SEQUENCE [LARGE SCALE GENOMIC DNA]</scope>
    <source>
        <strain evidence="7 8">NEG-M</strain>
    </source>
</reference>
<evidence type="ECO:0000256" key="2">
    <source>
        <dbReference type="ARBA" id="ARBA00023155"/>
    </source>
</evidence>